<dbReference type="Proteomes" id="UP000614460">
    <property type="component" value="Unassembled WGS sequence"/>
</dbReference>
<gene>
    <name evidence="2" type="ORF">GCM10011516_32210</name>
</gene>
<name>A0A8H9G5G4_9SPHI</name>
<feature type="transmembrane region" description="Helical" evidence="1">
    <location>
        <begin position="20"/>
        <end position="41"/>
    </location>
</feature>
<proteinExistence type="predicted"/>
<dbReference type="SUPFAM" id="SSF48371">
    <property type="entry name" value="ARM repeat"/>
    <property type="match status" value="1"/>
</dbReference>
<evidence type="ECO:0000256" key="1">
    <source>
        <dbReference type="SAM" id="Phobius"/>
    </source>
</evidence>
<dbReference type="InterPro" id="IPR016024">
    <property type="entry name" value="ARM-type_fold"/>
</dbReference>
<dbReference type="EMBL" id="BMKM01000012">
    <property type="protein sequence ID" value="GGE32041.1"/>
    <property type="molecule type" value="Genomic_DNA"/>
</dbReference>
<keyword evidence="1" id="KW-0472">Membrane</keyword>
<dbReference type="RefSeq" id="WP_182499609.1">
    <property type="nucleotide sequence ID" value="NZ_BMKM01000012.1"/>
</dbReference>
<evidence type="ECO:0008006" key="4">
    <source>
        <dbReference type="Google" id="ProtNLM"/>
    </source>
</evidence>
<comment type="caution">
    <text evidence="2">The sequence shown here is derived from an EMBL/GenBank/DDBJ whole genome shotgun (WGS) entry which is preliminary data.</text>
</comment>
<evidence type="ECO:0000313" key="3">
    <source>
        <dbReference type="Proteomes" id="UP000614460"/>
    </source>
</evidence>
<sequence>MYLGYNLQFLPYQLQVKFWSFPFLLRLAALISIALILVLIINKIRSLFNNWKLYVVETEDLSLKEKIETLVNAILFESTNRSEKYILNEIESLHAIKESRRGLKIISKLLIQANSKSRLGEYILNNNNYKHILSGFGIIKFWELELVSNNTSRIHKAKQCLNDLKIEETNSLTNLSKSEEQKKTMARSSKFINKIEGNEPYRFLDESFDTEFTPLDEILVHQFLLQKSNTGRLPLLSRWVRNSKNPDFRIFMVKEIAFFKQLGCASIIASLLPNEPNDNVRLAIIDALTKLNYAQAESQITSCYKNGSLQLKRSIVQTVILFKTRFGLEFLNEIFFEEKNEELKTDLIQALILMRSDINEESEKPIKDNQEVNEILLGNINYQIG</sequence>
<keyword evidence="1" id="KW-1133">Transmembrane helix</keyword>
<organism evidence="2 3">
    <name type="scientific">Sphingobacterium cellulitidis</name>
    <dbReference type="NCBI Taxonomy" id="1768011"/>
    <lineage>
        <taxon>Bacteria</taxon>
        <taxon>Pseudomonadati</taxon>
        <taxon>Bacteroidota</taxon>
        <taxon>Sphingobacteriia</taxon>
        <taxon>Sphingobacteriales</taxon>
        <taxon>Sphingobacteriaceae</taxon>
        <taxon>Sphingobacterium</taxon>
    </lineage>
</organism>
<protein>
    <recommendedName>
        <fullName evidence="4">HEAT repeat domain-containing protein</fullName>
    </recommendedName>
</protein>
<accession>A0A8H9G5G4</accession>
<reference evidence="2" key="1">
    <citation type="journal article" date="2014" name="Int. J. Syst. Evol. Microbiol.">
        <title>Complete genome sequence of Corynebacterium casei LMG S-19264T (=DSM 44701T), isolated from a smear-ripened cheese.</title>
        <authorList>
            <consortium name="US DOE Joint Genome Institute (JGI-PGF)"/>
            <person name="Walter F."/>
            <person name="Albersmeier A."/>
            <person name="Kalinowski J."/>
            <person name="Ruckert C."/>
        </authorList>
    </citation>
    <scope>NUCLEOTIDE SEQUENCE</scope>
    <source>
        <strain evidence="2">CGMCC 1.15966</strain>
    </source>
</reference>
<keyword evidence="3" id="KW-1185">Reference proteome</keyword>
<evidence type="ECO:0000313" key="2">
    <source>
        <dbReference type="EMBL" id="GGE32041.1"/>
    </source>
</evidence>
<keyword evidence="1" id="KW-0812">Transmembrane</keyword>
<dbReference type="AlphaFoldDB" id="A0A8H9G5G4"/>
<reference evidence="2" key="2">
    <citation type="submission" date="2020-09" db="EMBL/GenBank/DDBJ databases">
        <authorList>
            <person name="Sun Q."/>
            <person name="Zhou Y."/>
        </authorList>
    </citation>
    <scope>NUCLEOTIDE SEQUENCE</scope>
    <source>
        <strain evidence="2">CGMCC 1.15966</strain>
    </source>
</reference>